<feature type="transmembrane region" description="Helical" evidence="1">
    <location>
        <begin position="70"/>
        <end position="99"/>
    </location>
</feature>
<evidence type="ECO:0000313" key="2">
    <source>
        <dbReference type="EMBL" id="CAK9228864.1"/>
    </source>
</evidence>
<proteinExistence type="predicted"/>
<organism evidence="2 3">
    <name type="scientific">Sphagnum troendelagicum</name>
    <dbReference type="NCBI Taxonomy" id="128251"/>
    <lineage>
        <taxon>Eukaryota</taxon>
        <taxon>Viridiplantae</taxon>
        <taxon>Streptophyta</taxon>
        <taxon>Embryophyta</taxon>
        <taxon>Bryophyta</taxon>
        <taxon>Sphagnophytina</taxon>
        <taxon>Sphagnopsida</taxon>
        <taxon>Sphagnales</taxon>
        <taxon>Sphagnaceae</taxon>
        <taxon>Sphagnum</taxon>
    </lineage>
</organism>
<protein>
    <submittedName>
        <fullName evidence="2">Uncharacterized protein</fullName>
    </submittedName>
</protein>
<keyword evidence="1" id="KW-0472">Membrane</keyword>
<name>A0ABP0USM3_9BRYO</name>
<keyword evidence="1" id="KW-0812">Transmembrane</keyword>
<keyword evidence="3" id="KW-1185">Reference proteome</keyword>
<gene>
    <name evidence="2" type="ORF">CSSPTR1EN2_LOCUS19446</name>
</gene>
<dbReference type="Proteomes" id="UP001497512">
    <property type="component" value="Chromosome 6"/>
</dbReference>
<keyword evidence="1" id="KW-1133">Transmembrane helix</keyword>
<accession>A0ABP0USM3</accession>
<dbReference type="EMBL" id="OZ019898">
    <property type="protein sequence ID" value="CAK9228864.1"/>
    <property type="molecule type" value="Genomic_DNA"/>
</dbReference>
<evidence type="ECO:0000256" key="1">
    <source>
        <dbReference type="SAM" id="Phobius"/>
    </source>
</evidence>
<evidence type="ECO:0000313" key="3">
    <source>
        <dbReference type="Proteomes" id="UP001497512"/>
    </source>
</evidence>
<sequence length="128" mass="14475">MGSVRQEELPPRAHTIIAPFSCQHFLSVQQSWGTRRGIKFYVITYFAALQDSVYHRLSFPPLFPLKEGSVAAFTIILLVVIRLLLVVAVFFFFFFFWVFGALQESVSTHDLSPDLLLLLPDFHGVAAG</sequence>
<reference evidence="2" key="1">
    <citation type="submission" date="2024-02" db="EMBL/GenBank/DDBJ databases">
        <authorList>
            <consortium name="ELIXIR-Norway"/>
            <consortium name="Elixir Norway"/>
        </authorList>
    </citation>
    <scope>NUCLEOTIDE SEQUENCE</scope>
</reference>